<dbReference type="EMBL" id="SOCP01000001">
    <property type="protein sequence ID" value="TDV57686.1"/>
    <property type="molecule type" value="Genomic_DNA"/>
</dbReference>
<sequence length="325" mass="34501">MRLPDPDGSRAVVVGALPGVPAVRDGVADLVRILTSPDGTGLPAEHCAVVVDEPGLGDRVATAAREAEDLLLFYYAGHGVADARGNLHLTLPSTDPRLPFAAVREAFGRARARHRVVVLDCRVVDWHLAAGQLDVADTVTLTATTWHGTAPGALTGELVTLLTDGDAEGAELLTFGHLHRRLRRLLGRRGVTAPGRDTELLALAPNHAPRLPPEDVVAKYAAHVRAWTRSHGPDHPDVLALRDEHAHTVGEAGSPAEAAYLYAALADDAARVLGRHHPQTSRAREHHASWTARAGDTVGAARLPSVGLTDRTAVTRVGPRRVGRP</sequence>
<dbReference type="Gene3D" id="1.25.40.10">
    <property type="entry name" value="Tetratricopeptide repeat domain"/>
    <property type="match status" value="1"/>
</dbReference>
<evidence type="ECO:0000313" key="1">
    <source>
        <dbReference type="EMBL" id="TDV57686.1"/>
    </source>
</evidence>
<accession>A0A4R7W4Q1</accession>
<dbReference type="OrthoDB" id="3542505at2"/>
<name>A0A4R7W4Q1_9PSEU</name>
<dbReference type="AlphaFoldDB" id="A0A4R7W4Q1"/>
<protein>
    <recommendedName>
        <fullName evidence="3">Caspase domain-containing protein</fullName>
    </recommendedName>
</protein>
<organism evidence="1 2">
    <name type="scientific">Actinophytocola oryzae</name>
    <dbReference type="NCBI Taxonomy" id="502181"/>
    <lineage>
        <taxon>Bacteria</taxon>
        <taxon>Bacillati</taxon>
        <taxon>Actinomycetota</taxon>
        <taxon>Actinomycetes</taxon>
        <taxon>Pseudonocardiales</taxon>
        <taxon>Pseudonocardiaceae</taxon>
    </lineage>
</organism>
<evidence type="ECO:0008006" key="3">
    <source>
        <dbReference type="Google" id="ProtNLM"/>
    </source>
</evidence>
<keyword evidence="2" id="KW-1185">Reference proteome</keyword>
<comment type="caution">
    <text evidence="1">The sequence shown here is derived from an EMBL/GenBank/DDBJ whole genome shotgun (WGS) entry which is preliminary data.</text>
</comment>
<evidence type="ECO:0000313" key="2">
    <source>
        <dbReference type="Proteomes" id="UP000294927"/>
    </source>
</evidence>
<reference evidence="1 2" key="1">
    <citation type="submission" date="2019-03" db="EMBL/GenBank/DDBJ databases">
        <title>Genomic Encyclopedia of Archaeal and Bacterial Type Strains, Phase II (KMG-II): from individual species to whole genera.</title>
        <authorList>
            <person name="Goeker M."/>
        </authorList>
    </citation>
    <scope>NUCLEOTIDE SEQUENCE [LARGE SCALE GENOMIC DNA]</scope>
    <source>
        <strain evidence="1 2">DSM 45499</strain>
    </source>
</reference>
<dbReference type="Proteomes" id="UP000294927">
    <property type="component" value="Unassembled WGS sequence"/>
</dbReference>
<gene>
    <name evidence="1" type="ORF">CLV71_101559</name>
</gene>
<proteinExistence type="predicted"/>
<dbReference type="InterPro" id="IPR011990">
    <property type="entry name" value="TPR-like_helical_dom_sf"/>
</dbReference>
<dbReference type="RefSeq" id="WP_133900921.1">
    <property type="nucleotide sequence ID" value="NZ_SOCP01000001.1"/>
</dbReference>